<accession>W0HZM9</accession>
<evidence type="ECO:0000313" key="2">
    <source>
        <dbReference type="Proteomes" id="UP000019028"/>
    </source>
</evidence>
<organism evidence="1 2">
    <name type="scientific">Sodalis praecaptivus</name>
    <dbReference type="NCBI Taxonomy" id="1239307"/>
    <lineage>
        <taxon>Bacteria</taxon>
        <taxon>Pseudomonadati</taxon>
        <taxon>Pseudomonadota</taxon>
        <taxon>Gammaproteobacteria</taxon>
        <taxon>Enterobacterales</taxon>
        <taxon>Bruguierivoracaceae</taxon>
        <taxon>Sodalis</taxon>
    </lineage>
</organism>
<dbReference type="PATRIC" id="fig|1239307.3.peg.3235"/>
<dbReference type="EMBL" id="CP006569">
    <property type="protein sequence ID" value="AHF77947.1"/>
    <property type="molecule type" value="Genomic_DNA"/>
</dbReference>
<dbReference type="AlphaFoldDB" id="W0HZM9"/>
<dbReference type="HOGENOM" id="CLU_2555612_0_0_6"/>
<name>W0HZM9_9GAMM</name>
<sequence length="88" mass="9649">MNTYQVWCPEDGEEREDAREIEAYDAQEAVEIWAELSDSGSADYLIVGGQVTPVVHVALADKVPQLFRVSGECVAQYTARAVSAEDAK</sequence>
<keyword evidence="2" id="KW-1185">Reference proteome</keyword>
<reference evidence="1 2" key="1">
    <citation type="journal article" date="2014" name="Genome Biol. Evol.">
        <title>Genome degeneration and adaptation in a nascent stage of symbiosis.</title>
        <authorList>
            <person name="Oakeson K.F."/>
            <person name="Gil R."/>
            <person name="Clayton A.L."/>
            <person name="Dunn D.M."/>
            <person name="von Niederhausern A.C."/>
            <person name="Hamil C."/>
            <person name="Aoyagi A."/>
            <person name="Duval B."/>
            <person name="Baca A."/>
            <person name="Silva F.J."/>
            <person name="Vallier A."/>
            <person name="Jackson D.G."/>
            <person name="Latorre A."/>
            <person name="Weiss R.B."/>
            <person name="Heddi A."/>
            <person name="Moya A."/>
            <person name="Dale C."/>
        </authorList>
    </citation>
    <scope>NUCLEOTIDE SEQUENCE [LARGE SCALE GENOMIC DNA]</scope>
    <source>
        <strain evidence="1 2">HS1</strain>
    </source>
</reference>
<dbReference type="KEGG" id="sod:Sant_2939"/>
<dbReference type="Proteomes" id="UP000019028">
    <property type="component" value="Chromosome"/>
</dbReference>
<protein>
    <submittedName>
        <fullName evidence="1">Phage protein</fullName>
    </submittedName>
</protein>
<dbReference type="RefSeq" id="WP_025423095.1">
    <property type="nucleotide sequence ID" value="NZ_CP006569.1"/>
</dbReference>
<dbReference type="OrthoDB" id="6995335at2"/>
<proteinExistence type="predicted"/>
<gene>
    <name evidence="1" type="ORF">Sant_2939</name>
</gene>
<evidence type="ECO:0000313" key="1">
    <source>
        <dbReference type="EMBL" id="AHF77947.1"/>
    </source>
</evidence>